<comment type="caution">
    <text evidence="3">The sequence shown here is derived from an EMBL/GenBank/DDBJ whole genome shotgun (WGS) entry which is preliminary data.</text>
</comment>
<evidence type="ECO:0000313" key="4">
    <source>
        <dbReference type="Proteomes" id="UP000239209"/>
    </source>
</evidence>
<dbReference type="OrthoDB" id="3403968at2"/>
<proteinExistence type="predicted"/>
<evidence type="ECO:0000256" key="1">
    <source>
        <dbReference type="SAM" id="MobiDB-lite"/>
    </source>
</evidence>
<gene>
    <name evidence="3" type="ORF">CLV70_102601</name>
</gene>
<accession>A0A2T0SG50</accession>
<feature type="transmembrane region" description="Helical" evidence="2">
    <location>
        <begin position="25"/>
        <end position="46"/>
    </location>
</feature>
<sequence>MSDEPTLRLPAVPEPPDGHRRAWRIAGLAALLTLVLLLPIGMYLVLRGGGEPPAAPAGSPPSPPAAPTSPPPSSAPAPAPDGRISLTTLANSTLTVPPWPADNLRGPSGRVRFHDGVFAVPPAGTGREPPSCGRLVILSVAYGDVDRDGAGETVAGIGCLIEGGSKQIVAFDRNTAGRIVTMGPVVATTGEIRDIRDGSASVGDDGVVTVRLGDYQVCCDDRTPQAWQTRGYGWHDGRFVQVSGAARMPANRYVTETSVSTGDLVLGPAVAGYRYGTLTVTVRHGWGTLPQRVVVEFHPSAGLERAGTAWPSPGPATGPGFTVTVDPPPAHGAVTRTFTFRRPAAITGGSLDLEVAGSTAAVARLGEATVWNNSVTASIRTVD</sequence>
<feature type="region of interest" description="Disordered" evidence="1">
    <location>
        <begin position="52"/>
        <end position="83"/>
    </location>
</feature>
<dbReference type="AlphaFoldDB" id="A0A2T0SG50"/>
<keyword evidence="4" id="KW-1185">Reference proteome</keyword>
<keyword evidence="2" id="KW-1133">Transmembrane helix</keyword>
<protein>
    <submittedName>
        <fullName evidence="3">Uncharacterized protein</fullName>
    </submittedName>
</protein>
<dbReference type="RefSeq" id="WP_106125556.1">
    <property type="nucleotide sequence ID" value="NZ_PVZG01000002.1"/>
</dbReference>
<organism evidence="3 4">
    <name type="scientific">Pseudosporangium ferrugineum</name>
    <dbReference type="NCBI Taxonomy" id="439699"/>
    <lineage>
        <taxon>Bacteria</taxon>
        <taxon>Bacillati</taxon>
        <taxon>Actinomycetota</taxon>
        <taxon>Actinomycetes</taxon>
        <taxon>Micromonosporales</taxon>
        <taxon>Micromonosporaceae</taxon>
        <taxon>Pseudosporangium</taxon>
    </lineage>
</organism>
<keyword evidence="2" id="KW-0472">Membrane</keyword>
<name>A0A2T0SG50_9ACTN</name>
<keyword evidence="2" id="KW-0812">Transmembrane</keyword>
<evidence type="ECO:0000256" key="2">
    <source>
        <dbReference type="SAM" id="Phobius"/>
    </source>
</evidence>
<dbReference type="Proteomes" id="UP000239209">
    <property type="component" value="Unassembled WGS sequence"/>
</dbReference>
<evidence type="ECO:0000313" key="3">
    <source>
        <dbReference type="EMBL" id="PRY32390.1"/>
    </source>
</evidence>
<feature type="compositionally biased region" description="Pro residues" evidence="1">
    <location>
        <begin position="53"/>
        <end position="79"/>
    </location>
</feature>
<reference evidence="3 4" key="1">
    <citation type="submission" date="2018-03" db="EMBL/GenBank/DDBJ databases">
        <title>Genomic Encyclopedia of Archaeal and Bacterial Type Strains, Phase II (KMG-II): from individual species to whole genera.</title>
        <authorList>
            <person name="Goeker M."/>
        </authorList>
    </citation>
    <scope>NUCLEOTIDE SEQUENCE [LARGE SCALE GENOMIC DNA]</scope>
    <source>
        <strain evidence="3 4">DSM 45348</strain>
    </source>
</reference>
<dbReference type="EMBL" id="PVZG01000002">
    <property type="protein sequence ID" value="PRY32390.1"/>
    <property type="molecule type" value="Genomic_DNA"/>
</dbReference>